<dbReference type="CDD" id="cd18799">
    <property type="entry name" value="SF2_C_EcoAI-like"/>
    <property type="match status" value="1"/>
</dbReference>
<sequence>MTLTETKKTLQMRPYQLEAHKALDDFYADGGRRGVVNLPTGCGKTITGLDYGRKRNGRMLWIAHRDELITQPIKTMQAVWPEASTGIVKAKYNEMDAQCVFASIQTLHRRLDQLPTFGPEDLVVVDECHHAAAHTYKKTLEAVGAFRPDGPPVVGLTATVERADRVGLDSVFQEIVYQYQLLQAIRDGYLVDLKVERVPLNIDLDQIHTVAGDFNQTELDEALLRANVAQAVAEAYVEHAAGKKAIVFTVSVDQAKRTAAALQVEGVAAEWISGDLPTDERRAILKRLKTGETQVVVNCMVLTEGFDEPTVECVVVARPTKSRSLYIQMIGRGTRKAPGKDHCLILDVTGISKRHKLVTAPTLFGLQDVPSGKTITEALAEEEEKRNTEVDRLRSLLDVEKNELQEFKEMIKWLKVAPDVYALSAGSAGTVVIFPVEGGYHAKVSKRDEPDEYLTQAPVWLELAQGVAEDYLRRSAEIGLVKHDAFWRRHPATPNQERVLRWLKPWLGEIPYPLSRGKASDLITIGFVRKDLNIRQWS</sequence>
<keyword evidence="3" id="KW-0378">Hydrolase</keyword>
<dbReference type="EMBL" id="PVNE01000024">
    <property type="protein sequence ID" value="PRX39498.1"/>
    <property type="molecule type" value="Genomic_DNA"/>
</dbReference>
<evidence type="ECO:0000259" key="2">
    <source>
        <dbReference type="PROSITE" id="PS51194"/>
    </source>
</evidence>
<dbReference type="PROSITE" id="PS51192">
    <property type="entry name" value="HELICASE_ATP_BIND_1"/>
    <property type="match status" value="1"/>
</dbReference>
<dbReference type="PANTHER" id="PTHR47396:SF1">
    <property type="entry name" value="ATP-DEPENDENT HELICASE IRC3-RELATED"/>
    <property type="match status" value="1"/>
</dbReference>
<gene>
    <name evidence="3" type="ORF">CLV97_12436</name>
</gene>
<dbReference type="InterPro" id="IPR050742">
    <property type="entry name" value="Helicase_Restrict-Modif_Enz"/>
</dbReference>
<dbReference type="GO" id="GO:0004386">
    <property type="term" value="F:helicase activity"/>
    <property type="evidence" value="ECO:0007669"/>
    <property type="project" value="UniProtKB-KW"/>
</dbReference>
<dbReference type="GO" id="GO:0003677">
    <property type="term" value="F:DNA binding"/>
    <property type="evidence" value="ECO:0007669"/>
    <property type="project" value="InterPro"/>
</dbReference>
<dbReference type="InterPro" id="IPR001650">
    <property type="entry name" value="Helicase_C-like"/>
</dbReference>
<keyword evidence="4" id="KW-1185">Reference proteome</keyword>
<evidence type="ECO:0000313" key="3">
    <source>
        <dbReference type="EMBL" id="PRX39498.1"/>
    </source>
</evidence>
<dbReference type="OrthoDB" id="9802848at2"/>
<feature type="domain" description="Helicase ATP-binding" evidence="1">
    <location>
        <begin position="25"/>
        <end position="178"/>
    </location>
</feature>
<keyword evidence="3" id="KW-0067">ATP-binding</keyword>
<dbReference type="SMART" id="SM00490">
    <property type="entry name" value="HELICc"/>
    <property type="match status" value="1"/>
</dbReference>
<dbReference type="AlphaFoldDB" id="A0A2T0LBZ2"/>
<evidence type="ECO:0000313" key="4">
    <source>
        <dbReference type="Proteomes" id="UP000237797"/>
    </source>
</evidence>
<dbReference type="SUPFAM" id="SSF52540">
    <property type="entry name" value="P-loop containing nucleoside triphosphate hydrolases"/>
    <property type="match status" value="1"/>
</dbReference>
<keyword evidence="3" id="KW-0347">Helicase</keyword>
<reference evidence="3 4" key="1">
    <citation type="submission" date="2018-03" db="EMBL/GenBank/DDBJ databases">
        <title>Genomic Encyclopedia of Archaeal and Bacterial Type Strains, Phase II (KMG-II): from individual species to whole genera.</title>
        <authorList>
            <person name="Goeker M."/>
        </authorList>
    </citation>
    <scope>NUCLEOTIDE SEQUENCE [LARGE SCALE GENOMIC DNA]</scope>
    <source>
        <strain evidence="3 4">DSM 44946</strain>
    </source>
</reference>
<dbReference type="GO" id="GO:0016787">
    <property type="term" value="F:hydrolase activity"/>
    <property type="evidence" value="ECO:0007669"/>
    <property type="project" value="InterPro"/>
</dbReference>
<dbReference type="Gene3D" id="3.40.50.300">
    <property type="entry name" value="P-loop containing nucleotide triphosphate hydrolases"/>
    <property type="match status" value="2"/>
</dbReference>
<dbReference type="PROSITE" id="PS51194">
    <property type="entry name" value="HELICASE_CTER"/>
    <property type="match status" value="1"/>
</dbReference>
<proteinExistence type="predicted"/>
<dbReference type="GO" id="GO:0005524">
    <property type="term" value="F:ATP binding"/>
    <property type="evidence" value="ECO:0007669"/>
    <property type="project" value="InterPro"/>
</dbReference>
<dbReference type="GO" id="GO:0005829">
    <property type="term" value="C:cytosol"/>
    <property type="evidence" value="ECO:0007669"/>
    <property type="project" value="TreeGrafter"/>
</dbReference>
<dbReference type="InterPro" id="IPR014001">
    <property type="entry name" value="Helicase_ATP-bd"/>
</dbReference>
<evidence type="ECO:0000259" key="1">
    <source>
        <dbReference type="PROSITE" id="PS51192"/>
    </source>
</evidence>
<organism evidence="3 4">
    <name type="scientific">Planifilum fimeticola</name>
    <dbReference type="NCBI Taxonomy" id="201975"/>
    <lineage>
        <taxon>Bacteria</taxon>
        <taxon>Bacillati</taxon>
        <taxon>Bacillota</taxon>
        <taxon>Bacilli</taxon>
        <taxon>Bacillales</taxon>
        <taxon>Thermoactinomycetaceae</taxon>
        <taxon>Planifilum</taxon>
    </lineage>
</organism>
<dbReference type="PANTHER" id="PTHR47396">
    <property type="entry name" value="TYPE I RESTRICTION ENZYME ECOKI R PROTEIN"/>
    <property type="match status" value="1"/>
</dbReference>
<feature type="domain" description="Helicase C-terminal" evidence="2">
    <location>
        <begin position="231"/>
        <end position="415"/>
    </location>
</feature>
<protein>
    <submittedName>
        <fullName evidence="3">Superfamily II DNA or RNA helicase</fullName>
    </submittedName>
</protein>
<dbReference type="Pfam" id="PF00271">
    <property type="entry name" value="Helicase_C"/>
    <property type="match status" value="1"/>
</dbReference>
<name>A0A2T0LBZ2_9BACL</name>
<dbReference type="SMART" id="SM00487">
    <property type="entry name" value="DEXDc"/>
    <property type="match status" value="1"/>
</dbReference>
<dbReference type="Pfam" id="PF04851">
    <property type="entry name" value="ResIII"/>
    <property type="match status" value="1"/>
</dbReference>
<accession>A0A2T0LBZ2</accession>
<keyword evidence="3" id="KW-0547">Nucleotide-binding</keyword>
<dbReference type="Proteomes" id="UP000237797">
    <property type="component" value="Unassembled WGS sequence"/>
</dbReference>
<dbReference type="InterPro" id="IPR006935">
    <property type="entry name" value="Helicase/UvrB_N"/>
</dbReference>
<dbReference type="RefSeq" id="WP_106346050.1">
    <property type="nucleotide sequence ID" value="NZ_PVNE01000024.1"/>
</dbReference>
<dbReference type="InterPro" id="IPR027417">
    <property type="entry name" value="P-loop_NTPase"/>
</dbReference>
<comment type="caution">
    <text evidence="3">The sequence shown here is derived from an EMBL/GenBank/DDBJ whole genome shotgun (WGS) entry which is preliminary data.</text>
</comment>